<dbReference type="Gene3D" id="3.40.525.10">
    <property type="entry name" value="CRAL-TRIO lipid binding domain"/>
    <property type="match status" value="1"/>
</dbReference>
<dbReference type="EMBL" id="UZAU01000369">
    <property type="status" value="NOT_ANNOTATED_CDS"/>
    <property type="molecule type" value="Genomic_DNA"/>
</dbReference>
<keyword evidence="4" id="KW-1185">Reference proteome</keyword>
<feature type="region of interest" description="Disordered" evidence="1">
    <location>
        <begin position="1"/>
        <end position="38"/>
    </location>
</feature>
<dbReference type="InterPro" id="IPR001251">
    <property type="entry name" value="CRAL-TRIO_dom"/>
</dbReference>
<dbReference type="Pfam" id="PF03765">
    <property type="entry name" value="CRAL_TRIO_N"/>
    <property type="match status" value="1"/>
</dbReference>
<proteinExistence type="predicted"/>
<sequence>MADLNSTNNQEHTHQTITGIISTGTSTSTVSTTSGNEEEEKELVIKVVEMSEIEKSKVTIMRALVHTQDRWNSKEVSDDVMLRRFLRARDMDVEKASHMFLKYLSWRQSFMPPNGGCFTHSDFPDEIAQNKFFMPGHDKQGRPIALVFGGRHKQNDLDEFKRFVVYVLDKVCARMPRGHEKFVAIGDLQGWGYANCDVRGYLAALSILQDFYPERLGKLFIVHVPYIFMTAWKIVYPFIDKNTRKKIVFVDNKKLKDTLLNDIAEDQLPEIYGGKLSLLPIQDC</sequence>
<dbReference type="AlphaFoldDB" id="A0A803PIW3"/>
<accession>A0A803PIW3</accession>
<protein>
    <recommendedName>
        <fullName evidence="2">CRAL-TRIO domain-containing protein</fullName>
    </recommendedName>
</protein>
<gene>
    <name evidence="3" type="primary">LOC115714202</name>
</gene>
<evidence type="ECO:0000259" key="2">
    <source>
        <dbReference type="PROSITE" id="PS50191"/>
    </source>
</evidence>
<dbReference type="PANTHER" id="PTHR46277:SF3">
    <property type="entry name" value="BINDING PROTEIN, PUTATIVE-RELATED"/>
    <property type="match status" value="1"/>
</dbReference>
<dbReference type="PROSITE" id="PS50191">
    <property type="entry name" value="CRAL_TRIO"/>
    <property type="match status" value="1"/>
</dbReference>
<feature type="compositionally biased region" description="Low complexity" evidence="1">
    <location>
        <begin position="16"/>
        <end position="35"/>
    </location>
</feature>
<dbReference type="SMART" id="SM01100">
    <property type="entry name" value="CRAL_TRIO_N"/>
    <property type="match status" value="1"/>
</dbReference>
<organism evidence="3 4">
    <name type="scientific">Cannabis sativa</name>
    <name type="common">Hemp</name>
    <name type="synonym">Marijuana</name>
    <dbReference type="NCBI Taxonomy" id="3483"/>
    <lineage>
        <taxon>Eukaryota</taxon>
        <taxon>Viridiplantae</taxon>
        <taxon>Streptophyta</taxon>
        <taxon>Embryophyta</taxon>
        <taxon>Tracheophyta</taxon>
        <taxon>Spermatophyta</taxon>
        <taxon>Magnoliopsida</taxon>
        <taxon>eudicotyledons</taxon>
        <taxon>Gunneridae</taxon>
        <taxon>Pentapetalae</taxon>
        <taxon>rosids</taxon>
        <taxon>fabids</taxon>
        <taxon>Rosales</taxon>
        <taxon>Cannabaceae</taxon>
        <taxon>Cannabis</taxon>
    </lineage>
</organism>
<dbReference type="InterPro" id="IPR036865">
    <property type="entry name" value="CRAL-TRIO_dom_sf"/>
</dbReference>
<feature type="domain" description="CRAL-TRIO" evidence="2">
    <location>
        <begin position="120"/>
        <end position="280"/>
    </location>
</feature>
<feature type="compositionally biased region" description="Polar residues" evidence="1">
    <location>
        <begin position="1"/>
        <end position="10"/>
    </location>
</feature>
<dbReference type="CDD" id="cd00170">
    <property type="entry name" value="SEC14"/>
    <property type="match status" value="1"/>
</dbReference>
<dbReference type="SMART" id="SM00516">
    <property type="entry name" value="SEC14"/>
    <property type="match status" value="1"/>
</dbReference>
<dbReference type="SUPFAM" id="SSF52087">
    <property type="entry name" value="CRAL/TRIO domain"/>
    <property type="match status" value="1"/>
</dbReference>
<reference evidence="3" key="1">
    <citation type="submission" date="2018-11" db="EMBL/GenBank/DDBJ databases">
        <authorList>
            <person name="Grassa J C."/>
        </authorList>
    </citation>
    <scope>NUCLEOTIDE SEQUENCE [LARGE SCALE GENOMIC DNA]</scope>
</reference>
<dbReference type="PANTHER" id="PTHR46277">
    <property type="entry name" value="OS03G0850700 PROTEIN"/>
    <property type="match status" value="1"/>
</dbReference>
<evidence type="ECO:0000313" key="3">
    <source>
        <dbReference type="EnsemblPlants" id="cds.evm.model.04.828"/>
    </source>
</evidence>
<dbReference type="SUPFAM" id="SSF46938">
    <property type="entry name" value="CRAL/TRIO N-terminal domain"/>
    <property type="match status" value="1"/>
</dbReference>
<dbReference type="InterPro" id="IPR011074">
    <property type="entry name" value="CRAL/TRIO_N_dom"/>
</dbReference>
<dbReference type="OMA" id="WRVEYGV"/>
<evidence type="ECO:0000256" key="1">
    <source>
        <dbReference type="SAM" id="MobiDB-lite"/>
    </source>
</evidence>
<dbReference type="Pfam" id="PF00650">
    <property type="entry name" value="CRAL_TRIO"/>
    <property type="match status" value="1"/>
</dbReference>
<dbReference type="InterPro" id="IPR036273">
    <property type="entry name" value="CRAL/TRIO_N_dom_sf"/>
</dbReference>
<evidence type="ECO:0000313" key="4">
    <source>
        <dbReference type="Proteomes" id="UP000596661"/>
    </source>
</evidence>
<dbReference type="Proteomes" id="UP000596661">
    <property type="component" value="Chromosome 4"/>
</dbReference>
<dbReference type="OrthoDB" id="1434354at2759"/>
<name>A0A803PIW3_CANSA</name>
<dbReference type="Gramene" id="evm.model.04.828">
    <property type="protein sequence ID" value="cds.evm.model.04.828"/>
    <property type="gene ID" value="evm.TU.04.828"/>
</dbReference>
<reference evidence="3" key="2">
    <citation type="submission" date="2021-03" db="UniProtKB">
        <authorList>
            <consortium name="EnsemblPlants"/>
        </authorList>
    </citation>
    <scope>IDENTIFICATION</scope>
</reference>
<dbReference type="EnsemblPlants" id="evm.model.04.828">
    <property type="protein sequence ID" value="cds.evm.model.04.828"/>
    <property type="gene ID" value="evm.TU.04.828"/>
</dbReference>